<dbReference type="SUPFAM" id="SSF109993">
    <property type="entry name" value="VPS9 domain"/>
    <property type="match status" value="1"/>
</dbReference>
<dbReference type="Gene3D" id="1.20.1050.80">
    <property type="entry name" value="VPS9 domain"/>
    <property type="match status" value="1"/>
</dbReference>
<sequence length="526" mass="60386">MDYSKSYQSVVSCFNAAIDSEHANNNIEAYQKYAEGLSAIGAMLRSDVNLLNQPHVLNRHRQMVEFAKRSTDRLLTLLESFRNDDANFDCADDDSPNNNSQSAYQQLSQFLPKIVTQSPRVPLSIPDEIPGVYSPQLYIEEDNERLTRLYENRLTSLMNPAMKANLKLELERRLAENNALAHKRFEDWEKRRKIIAEECQRIAEEKFDIREKIENGIINESDFTKQTLYAACLQFHREHSWAQEYSCRLVDNIADENHIKKILNFFLQNGSHPLAFMLRKIQEKASNKLSKTRSSQTSYHDNEKKKLDHHFRNIAQDTKEDLFVLTTVMQAIWEPLNNERGQLVIIDVLHHLYFSTTKPYFIQLLRIILNSEEREMAKCMRCYSQNAVPHPTTFNAVVVKLHQLTAMHSPSAMMVLLVEILRCLIGAHSIASSNENSESLSIGVDNLMPKLIELILLSNMSTLYAEISFVENFMPALEALGEEGYAVTLFQSVLSYIFVNSNSVEDEMTIRTDPVAISSSDCESQN</sequence>
<keyword evidence="3" id="KW-1185">Reference proteome</keyword>
<organism evidence="2 3">
    <name type="scientific">Parthenolecanium corni</name>
    <dbReference type="NCBI Taxonomy" id="536013"/>
    <lineage>
        <taxon>Eukaryota</taxon>
        <taxon>Metazoa</taxon>
        <taxon>Ecdysozoa</taxon>
        <taxon>Arthropoda</taxon>
        <taxon>Hexapoda</taxon>
        <taxon>Insecta</taxon>
        <taxon>Pterygota</taxon>
        <taxon>Neoptera</taxon>
        <taxon>Paraneoptera</taxon>
        <taxon>Hemiptera</taxon>
        <taxon>Sternorrhyncha</taxon>
        <taxon>Coccoidea</taxon>
        <taxon>Coccidae</taxon>
        <taxon>Parthenolecanium</taxon>
    </lineage>
</organism>
<feature type="domain" description="VPS9" evidence="1">
    <location>
        <begin position="367"/>
        <end position="506"/>
    </location>
</feature>
<gene>
    <name evidence="2" type="ORF">V9T40_009314</name>
</gene>
<reference evidence="2 3" key="1">
    <citation type="submission" date="2024-03" db="EMBL/GenBank/DDBJ databases">
        <title>Adaptation during the transition from Ophiocordyceps entomopathogen to insect associate is accompanied by gene loss and intensified selection.</title>
        <authorList>
            <person name="Ward C.M."/>
            <person name="Onetto C.A."/>
            <person name="Borneman A.R."/>
        </authorList>
    </citation>
    <scope>NUCLEOTIDE SEQUENCE [LARGE SCALE GENOMIC DNA]</scope>
    <source>
        <strain evidence="2">AWRI1</strain>
        <tissue evidence="2">Single Adult Female</tissue>
    </source>
</reference>
<dbReference type="PROSITE" id="PS51205">
    <property type="entry name" value="VPS9"/>
    <property type="match status" value="1"/>
</dbReference>
<proteinExistence type="predicted"/>
<protein>
    <recommendedName>
        <fullName evidence="1">VPS9 domain-containing protein</fullName>
    </recommendedName>
</protein>
<dbReference type="Proteomes" id="UP001367676">
    <property type="component" value="Unassembled WGS sequence"/>
</dbReference>
<evidence type="ECO:0000313" key="3">
    <source>
        <dbReference type="Proteomes" id="UP001367676"/>
    </source>
</evidence>
<dbReference type="InterPro" id="IPR037191">
    <property type="entry name" value="VPS9_dom_sf"/>
</dbReference>
<comment type="caution">
    <text evidence="2">The sequence shown here is derived from an EMBL/GenBank/DDBJ whole genome shotgun (WGS) entry which is preliminary data.</text>
</comment>
<dbReference type="EMBL" id="JBBCAQ010000010">
    <property type="protein sequence ID" value="KAK7601873.1"/>
    <property type="molecule type" value="Genomic_DNA"/>
</dbReference>
<evidence type="ECO:0000313" key="2">
    <source>
        <dbReference type="EMBL" id="KAK7601873.1"/>
    </source>
</evidence>
<accession>A0AAN9TPS3</accession>
<dbReference type="SMART" id="SM00167">
    <property type="entry name" value="VPS9"/>
    <property type="match status" value="1"/>
</dbReference>
<dbReference type="AlphaFoldDB" id="A0AAN9TPS3"/>
<name>A0AAN9TPS3_9HEMI</name>
<dbReference type="Pfam" id="PF02204">
    <property type="entry name" value="VPS9"/>
    <property type="match status" value="1"/>
</dbReference>
<dbReference type="InterPro" id="IPR003123">
    <property type="entry name" value="VPS9"/>
</dbReference>
<evidence type="ECO:0000259" key="1">
    <source>
        <dbReference type="PROSITE" id="PS51205"/>
    </source>
</evidence>